<dbReference type="HOGENOM" id="CLU_000022_59_2_1"/>
<evidence type="ECO:0008006" key="7">
    <source>
        <dbReference type="Google" id="ProtNLM"/>
    </source>
</evidence>
<dbReference type="PANTHER" id="PTHR24096">
    <property type="entry name" value="LONG-CHAIN-FATTY-ACID--COA LIGASE"/>
    <property type="match status" value="1"/>
</dbReference>
<keyword evidence="2" id="KW-0436">Ligase</keyword>
<dbReference type="GeneID" id="19158659"/>
<dbReference type="GO" id="GO:0016405">
    <property type="term" value="F:CoA-ligase activity"/>
    <property type="evidence" value="ECO:0007669"/>
    <property type="project" value="TreeGrafter"/>
</dbReference>
<name>W9YN47_9EURO</name>
<dbReference type="EMBL" id="AMWN01000003">
    <property type="protein sequence ID" value="EXJ90666.1"/>
    <property type="molecule type" value="Genomic_DNA"/>
</dbReference>
<dbReference type="eggNOG" id="KOG1176">
    <property type="taxonomic scope" value="Eukaryota"/>
</dbReference>
<dbReference type="OrthoDB" id="1898221at2759"/>
<sequence>MPRKTVYLPTKDYELPSLDLLTLIYESPEAWSKESTIVHAEAALPSNNVTKAQARDYTKRIAYHFRHTYGIGADGPGKDVVVCISSGQILLSDIFYGVIAAGGVYSAASSSFTPLELARQIKQGKSLLIVASPDCTNVAVKAAQKCGVPLDRVLVLDSMGGNRSIQDVLGKGQNLIEGDGKLNERLDWEVITDKEVLSNRVICLLYSSGTTGAPKGVNLSHQNLVSEGLIPQYMVREFFNRQRRRDPTYQFEYRTLAHLPAAHIAGCQGYLVNPAIAGGTVYWMPRFDFAKFLEYNKTFQITTFFTVPPIYLLIAKSPLVTDQFRTLTHAITGAAPMGPELMALAEQKLGCSISQTWGLSETTGSVTAMPWDRHDKTGSVSPLLPNTRMRVVDDDEVDVEEGTEGEFIMQGPMVTKGYWDNEMATRDSFTRDGLWFKAGDVGVVRDGMFYVVDRKKELIKYKGLQVAPAELEALLLSHDLILDAAVIGVSDPSGSGNELPRAYVVADRSKISAEQIKDHVKQNLAQHKQLRGGVVFLDAIPKSPSGKILRRELRELASKERHARQGARL</sequence>
<dbReference type="InterPro" id="IPR045851">
    <property type="entry name" value="AMP-bd_C_sf"/>
</dbReference>
<protein>
    <recommendedName>
        <fullName evidence="7">4-coumarate-CoA ligase</fullName>
    </recommendedName>
</protein>
<dbReference type="Gene3D" id="3.40.50.12780">
    <property type="entry name" value="N-terminal domain of ligase-like"/>
    <property type="match status" value="1"/>
</dbReference>
<evidence type="ECO:0000256" key="2">
    <source>
        <dbReference type="ARBA" id="ARBA00022598"/>
    </source>
</evidence>
<dbReference type="InterPro" id="IPR042099">
    <property type="entry name" value="ANL_N_sf"/>
</dbReference>
<dbReference type="Proteomes" id="UP000019484">
    <property type="component" value="Unassembled WGS sequence"/>
</dbReference>
<dbReference type="Gene3D" id="3.30.300.30">
    <property type="match status" value="1"/>
</dbReference>
<dbReference type="Pfam" id="PF13193">
    <property type="entry name" value="AMP-binding_C"/>
    <property type="match status" value="1"/>
</dbReference>
<dbReference type="RefSeq" id="XP_007722860.1">
    <property type="nucleotide sequence ID" value="XM_007724670.1"/>
</dbReference>
<dbReference type="InterPro" id="IPR025110">
    <property type="entry name" value="AMP-bd_C"/>
</dbReference>
<feature type="domain" description="AMP-dependent synthetase/ligase" evidence="3">
    <location>
        <begin position="47"/>
        <end position="419"/>
    </location>
</feature>
<organism evidence="5 6">
    <name type="scientific">Capronia coronata CBS 617.96</name>
    <dbReference type="NCBI Taxonomy" id="1182541"/>
    <lineage>
        <taxon>Eukaryota</taxon>
        <taxon>Fungi</taxon>
        <taxon>Dikarya</taxon>
        <taxon>Ascomycota</taxon>
        <taxon>Pezizomycotina</taxon>
        <taxon>Eurotiomycetes</taxon>
        <taxon>Chaetothyriomycetidae</taxon>
        <taxon>Chaetothyriales</taxon>
        <taxon>Herpotrichiellaceae</taxon>
        <taxon>Capronia</taxon>
    </lineage>
</organism>
<gene>
    <name evidence="5" type="ORF">A1O1_03770</name>
</gene>
<dbReference type="InterPro" id="IPR000873">
    <property type="entry name" value="AMP-dep_synth/lig_dom"/>
</dbReference>
<reference evidence="5 6" key="1">
    <citation type="submission" date="2013-03" db="EMBL/GenBank/DDBJ databases">
        <title>The Genome Sequence of Capronia coronata CBS 617.96.</title>
        <authorList>
            <consortium name="The Broad Institute Genomics Platform"/>
            <person name="Cuomo C."/>
            <person name="de Hoog S."/>
            <person name="Gorbushina A."/>
            <person name="Walker B."/>
            <person name="Young S.K."/>
            <person name="Zeng Q."/>
            <person name="Gargeya S."/>
            <person name="Fitzgerald M."/>
            <person name="Haas B."/>
            <person name="Abouelleil A."/>
            <person name="Allen A.W."/>
            <person name="Alvarado L."/>
            <person name="Arachchi H.M."/>
            <person name="Berlin A.M."/>
            <person name="Chapman S.B."/>
            <person name="Gainer-Dewar J."/>
            <person name="Goldberg J."/>
            <person name="Griggs A."/>
            <person name="Gujja S."/>
            <person name="Hansen M."/>
            <person name="Howarth C."/>
            <person name="Imamovic A."/>
            <person name="Ireland A."/>
            <person name="Larimer J."/>
            <person name="McCowan C."/>
            <person name="Murphy C."/>
            <person name="Pearson M."/>
            <person name="Poon T.W."/>
            <person name="Priest M."/>
            <person name="Roberts A."/>
            <person name="Saif S."/>
            <person name="Shea T."/>
            <person name="Sisk P."/>
            <person name="Sykes S."/>
            <person name="Wortman J."/>
            <person name="Nusbaum C."/>
            <person name="Birren B."/>
        </authorList>
    </citation>
    <scope>NUCLEOTIDE SEQUENCE [LARGE SCALE GENOMIC DNA]</scope>
    <source>
        <strain evidence="5 6">CBS 617.96</strain>
    </source>
</reference>
<feature type="domain" description="AMP-binding enzyme C-terminal" evidence="4">
    <location>
        <begin position="470"/>
        <end position="547"/>
    </location>
</feature>
<keyword evidence="6" id="KW-1185">Reference proteome</keyword>
<evidence type="ECO:0000259" key="4">
    <source>
        <dbReference type="Pfam" id="PF13193"/>
    </source>
</evidence>
<evidence type="ECO:0000313" key="6">
    <source>
        <dbReference type="Proteomes" id="UP000019484"/>
    </source>
</evidence>
<dbReference type="FunFam" id="3.30.300.30:FF:000007">
    <property type="entry name" value="4-coumarate--CoA ligase 2"/>
    <property type="match status" value="1"/>
</dbReference>
<dbReference type="InterPro" id="IPR020845">
    <property type="entry name" value="AMP-binding_CS"/>
</dbReference>
<dbReference type="STRING" id="1182541.W9YN47"/>
<dbReference type="PANTHER" id="PTHR24096:SF149">
    <property type="entry name" value="AMP-BINDING DOMAIN-CONTAINING PROTEIN-RELATED"/>
    <property type="match status" value="1"/>
</dbReference>
<proteinExistence type="inferred from homology"/>
<evidence type="ECO:0000256" key="1">
    <source>
        <dbReference type="ARBA" id="ARBA00006432"/>
    </source>
</evidence>
<evidence type="ECO:0000259" key="3">
    <source>
        <dbReference type="Pfam" id="PF00501"/>
    </source>
</evidence>
<comment type="caution">
    <text evidence="5">The sequence shown here is derived from an EMBL/GenBank/DDBJ whole genome shotgun (WGS) entry which is preliminary data.</text>
</comment>
<dbReference type="GO" id="GO:0019748">
    <property type="term" value="P:secondary metabolic process"/>
    <property type="evidence" value="ECO:0007669"/>
    <property type="project" value="TreeGrafter"/>
</dbReference>
<dbReference type="SUPFAM" id="SSF56801">
    <property type="entry name" value="Acetyl-CoA synthetase-like"/>
    <property type="match status" value="1"/>
</dbReference>
<comment type="similarity">
    <text evidence="1">Belongs to the ATP-dependent AMP-binding enzyme family.</text>
</comment>
<dbReference type="Pfam" id="PF00501">
    <property type="entry name" value="AMP-binding"/>
    <property type="match status" value="1"/>
</dbReference>
<dbReference type="PROSITE" id="PS00455">
    <property type="entry name" value="AMP_BINDING"/>
    <property type="match status" value="1"/>
</dbReference>
<accession>W9YN47</accession>
<dbReference type="AlphaFoldDB" id="W9YN47"/>
<evidence type="ECO:0000313" key="5">
    <source>
        <dbReference type="EMBL" id="EXJ90666.1"/>
    </source>
</evidence>